<gene>
    <name evidence="2" type="ORF">PHMEG_00030905</name>
</gene>
<evidence type="ECO:0000313" key="2">
    <source>
        <dbReference type="EMBL" id="OWY98350.1"/>
    </source>
</evidence>
<keyword evidence="3" id="KW-1185">Reference proteome</keyword>
<comment type="caution">
    <text evidence="2">The sequence shown here is derived from an EMBL/GenBank/DDBJ whole genome shotgun (WGS) entry which is preliminary data.</text>
</comment>
<reference evidence="3" key="1">
    <citation type="submission" date="2017-03" db="EMBL/GenBank/DDBJ databases">
        <title>Phytopthora megakarya and P. palmivora, two closely related causual agents of cacao black pod achieved similar genome size and gene model numbers by different mechanisms.</title>
        <authorList>
            <person name="Ali S."/>
            <person name="Shao J."/>
            <person name="Larry D.J."/>
            <person name="Kronmiller B."/>
            <person name="Shen D."/>
            <person name="Strem M.D."/>
            <person name="Melnick R.L."/>
            <person name="Guiltinan M.J."/>
            <person name="Tyler B.M."/>
            <person name="Meinhardt L.W."/>
            <person name="Bailey B.A."/>
        </authorList>
    </citation>
    <scope>NUCLEOTIDE SEQUENCE [LARGE SCALE GENOMIC DNA]</scope>
    <source>
        <strain evidence="3">zdho120</strain>
    </source>
</reference>
<dbReference type="EMBL" id="NBNE01009500">
    <property type="protein sequence ID" value="OWY98350.1"/>
    <property type="molecule type" value="Genomic_DNA"/>
</dbReference>
<feature type="coiled-coil region" evidence="1">
    <location>
        <begin position="26"/>
        <end position="53"/>
    </location>
</feature>
<dbReference type="CDD" id="cd14686">
    <property type="entry name" value="bZIP"/>
    <property type="match status" value="1"/>
</dbReference>
<sequence length="372" mass="42706">MSLAWASEDKKEQKRRRHRIEMVQFRRKKKAKQESLREECNRLQKLVKQAIASVRSLAAANVQSADITPTAHTMCGVLVEIEDLRIQNAALRKEIDVFRNYVHGLEGMVATEDTQKGESILPPTIDELCSWRVRFPNGEPSFHFHPFTRDIFDVTMNSCYASLLRNHPTVNFGSDFLGWNVHHETVASTSDNQSLVAKSRFTKRIRSSLLAVDEIMAKEEIDSWPVIVAPMDWGITLGRISTHILQEFEDNSLVLVRNVQGSVHFRYICFVQRHRWTERGGKRVITYTMTIADSPANRRNRWAEKNDDEVQWITEGGSQLAIVEVDEDAVDVVYDHWGGCDSSLHAQYLSVLWAQYALRWEQMVVPSNLLPA</sequence>
<protein>
    <recommendedName>
        <fullName evidence="4">BZIP domain-containing protein</fullName>
    </recommendedName>
</protein>
<dbReference type="AlphaFoldDB" id="A0A225UZ07"/>
<organism evidence="2 3">
    <name type="scientific">Phytophthora megakarya</name>
    <dbReference type="NCBI Taxonomy" id="4795"/>
    <lineage>
        <taxon>Eukaryota</taxon>
        <taxon>Sar</taxon>
        <taxon>Stramenopiles</taxon>
        <taxon>Oomycota</taxon>
        <taxon>Peronosporomycetes</taxon>
        <taxon>Peronosporales</taxon>
        <taxon>Peronosporaceae</taxon>
        <taxon>Phytophthora</taxon>
    </lineage>
</organism>
<keyword evidence="1" id="KW-0175">Coiled coil</keyword>
<evidence type="ECO:0000313" key="3">
    <source>
        <dbReference type="Proteomes" id="UP000198211"/>
    </source>
</evidence>
<evidence type="ECO:0000256" key="1">
    <source>
        <dbReference type="SAM" id="Coils"/>
    </source>
</evidence>
<evidence type="ECO:0008006" key="4">
    <source>
        <dbReference type="Google" id="ProtNLM"/>
    </source>
</evidence>
<dbReference type="OrthoDB" id="89536at2759"/>
<accession>A0A225UZ07</accession>
<name>A0A225UZ07_9STRA</name>
<proteinExistence type="predicted"/>
<dbReference type="Proteomes" id="UP000198211">
    <property type="component" value="Unassembled WGS sequence"/>
</dbReference>